<evidence type="ECO:0000256" key="2">
    <source>
        <dbReference type="ARBA" id="ARBA00022475"/>
    </source>
</evidence>
<sequence>MSTGAAGPVDLRMLPPAAAAWCAGAVVVHAPDAVARTTAVPGVVLGVAVVAALVGGGVRASRAHAADHGPATGRPRGALPALALAVVTAAVVLVAGAVGQQARAPHVLLGAAQDRTTVELTGRVSTAPRPVAGGGAQFTVTASAVRVEGTWYRVRAPVDVLAPTGAVLDAVVRVRGVPAAGGAGVRTAVTLRSSRAPVVSAPPRGVRAWAAGVRDGARAVAAPLPPDVRGLLPAVTVGDTGAVPADLEVAMRAAGLAHVMAVSGAHFAIVGAIVLAGAAAARAPRLVRLGLVASAGAALLLVVGPAPSVLRAAVMGAVGLVGLLAGRRAAGPAALGTAVVALLVADPWLAADVGFALSVAATAGLVVLGSPLVERWAPRCGRPVAALLAAPVAAQLGCLPVTLAVWPTFGPWAVLANVVVAPAVAPATVLGLLAAALARVWPWAADVAGAGAGAACWWIAAVARWAAGLPGAALPWWPGVGGAVCALLVAAAAFALTLRRASAR</sequence>
<feature type="transmembrane region" description="Helical" evidence="6">
    <location>
        <begin position="333"/>
        <end position="349"/>
    </location>
</feature>
<feature type="transmembrane region" description="Helical" evidence="6">
    <location>
        <begin position="256"/>
        <end position="279"/>
    </location>
</feature>
<accession>A0ABX8D283</accession>
<dbReference type="RefSeq" id="WP_207341035.1">
    <property type="nucleotide sequence ID" value="NZ_CP074405.1"/>
</dbReference>
<feature type="transmembrane region" description="Helical" evidence="6">
    <location>
        <begin position="479"/>
        <end position="498"/>
    </location>
</feature>
<dbReference type="PANTHER" id="PTHR30619:SF7">
    <property type="entry name" value="BETA-LACTAMASE DOMAIN PROTEIN"/>
    <property type="match status" value="1"/>
</dbReference>
<feature type="transmembrane region" description="Helical" evidence="6">
    <location>
        <begin position="79"/>
        <end position="99"/>
    </location>
</feature>
<keyword evidence="9" id="KW-1185">Reference proteome</keyword>
<evidence type="ECO:0000313" key="8">
    <source>
        <dbReference type="EMBL" id="QVI61113.1"/>
    </source>
</evidence>
<feature type="transmembrane region" description="Helical" evidence="6">
    <location>
        <begin position="286"/>
        <end position="303"/>
    </location>
</feature>
<protein>
    <submittedName>
        <fullName evidence="8">ComEC/Rec2 family competence protein</fullName>
    </submittedName>
</protein>
<dbReference type="Pfam" id="PF03772">
    <property type="entry name" value="Competence"/>
    <property type="match status" value="1"/>
</dbReference>
<comment type="subcellular location">
    <subcellularLocation>
        <location evidence="1">Cell membrane</location>
        <topology evidence="1">Multi-pass membrane protein</topology>
    </subcellularLocation>
</comment>
<feature type="transmembrane region" description="Helical" evidence="6">
    <location>
        <begin position="385"/>
        <end position="406"/>
    </location>
</feature>
<evidence type="ECO:0000256" key="3">
    <source>
        <dbReference type="ARBA" id="ARBA00022692"/>
    </source>
</evidence>
<proteinExistence type="predicted"/>
<reference evidence="8 9" key="1">
    <citation type="submission" date="2021-05" db="EMBL/GenBank/DDBJ databases">
        <title>Novel species in genus Cellulomonas.</title>
        <authorList>
            <person name="Zhang G."/>
        </authorList>
    </citation>
    <scope>NUCLEOTIDE SEQUENCE [LARGE SCALE GENOMIC DNA]</scope>
    <source>
        <strain evidence="9">zg-ZUI222</strain>
    </source>
</reference>
<feature type="transmembrane region" description="Helical" evidence="6">
    <location>
        <begin position="447"/>
        <end position="467"/>
    </location>
</feature>
<evidence type="ECO:0000256" key="1">
    <source>
        <dbReference type="ARBA" id="ARBA00004651"/>
    </source>
</evidence>
<dbReference type="InterPro" id="IPR004477">
    <property type="entry name" value="ComEC_N"/>
</dbReference>
<feature type="transmembrane region" description="Helical" evidence="6">
    <location>
        <begin position="309"/>
        <end position="326"/>
    </location>
</feature>
<dbReference type="Proteomes" id="UP000677804">
    <property type="component" value="Chromosome"/>
</dbReference>
<keyword evidence="4 6" id="KW-1133">Transmembrane helix</keyword>
<gene>
    <name evidence="8" type="ORF">KG103_11375</name>
</gene>
<keyword evidence="2" id="KW-1003">Cell membrane</keyword>
<evidence type="ECO:0000313" key="9">
    <source>
        <dbReference type="Proteomes" id="UP000677804"/>
    </source>
</evidence>
<evidence type="ECO:0000256" key="6">
    <source>
        <dbReference type="SAM" id="Phobius"/>
    </source>
</evidence>
<feature type="domain" description="ComEC/Rec2-related protein" evidence="7">
    <location>
        <begin position="236"/>
        <end position="498"/>
    </location>
</feature>
<evidence type="ECO:0000256" key="4">
    <source>
        <dbReference type="ARBA" id="ARBA00022989"/>
    </source>
</evidence>
<feature type="transmembrane region" description="Helical" evidence="6">
    <location>
        <begin position="355"/>
        <end position="373"/>
    </location>
</feature>
<dbReference type="EMBL" id="CP074405">
    <property type="protein sequence ID" value="QVI61113.1"/>
    <property type="molecule type" value="Genomic_DNA"/>
</dbReference>
<feature type="transmembrane region" description="Helical" evidence="6">
    <location>
        <begin position="412"/>
        <end position="435"/>
    </location>
</feature>
<feature type="transmembrane region" description="Helical" evidence="6">
    <location>
        <begin position="39"/>
        <end position="58"/>
    </location>
</feature>
<dbReference type="PANTHER" id="PTHR30619">
    <property type="entry name" value="DNA INTERNALIZATION/COMPETENCE PROTEIN COMEC/REC2"/>
    <property type="match status" value="1"/>
</dbReference>
<organism evidence="8 9">
    <name type="scientific">Cellulomonas wangleii</name>
    <dbReference type="NCBI Taxonomy" id="2816956"/>
    <lineage>
        <taxon>Bacteria</taxon>
        <taxon>Bacillati</taxon>
        <taxon>Actinomycetota</taxon>
        <taxon>Actinomycetes</taxon>
        <taxon>Micrococcales</taxon>
        <taxon>Cellulomonadaceae</taxon>
        <taxon>Cellulomonas</taxon>
    </lineage>
</organism>
<evidence type="ECO:0000256" key="5">
    <source>
        <dbReference type="ARBA" id="ARBA00023136"/>
    </source>
</evidence>
<name>A0ABX8D283_9CELL</name>
<evidence type="ECO:0000259" key="7">
    <source>
        <dbReference type="Pfam" id="PF03772"/>
    </source>
</evidence>
<keyword evidence="5 6" id="KW-0472">Membrane</keyword>
<dbReference type="InterPro" id="IPR052159">
    <property type="entry name" value="Competence_DNA_uptake"/>
</dbReference>
<keyword evidence="3 6" id="KW-0812">Transmembrane</keyword>
<dbReference type="NCBIfam" id="TIGR00360">
    <property type="entry name" value="ComEC_N-term"/>
    <property type="match status" value="1"/>
</dbReference>